<evidence type="ECO:0000256" key="2">
    <source>
        <dbReference type="SAM" id="MobiDB-lite"/>
    </source>
</evidence>
<dbReference type="SUPFAM" id="SSF54518">
    <property type="entry name" value="Tubby C-terminal domain-like"/>
    <property type="match status" value="1"/>
</dbReference>
<dbReference type="InterPro" id="IPR038595">
    <property type="entry name" value="LOR_sf"/>
</dbReference>
<evidence type="ECO:0000256" key="1">
    <source>
        <dbReference type="ARBA" id="ARBA00005437"/>
    </source>
</evidence>
<keyword evidence="4" id="KW-1185">Reference proteome</keyword>
<proteinExistence type="inferred from homology"/>
<accession>A0A443N4B8</accession>
<organism evidence="3 4">
    <name type="scientific">Cinnamomum micranthum f. kanehirae</name>
    <dbReference type="NCBI Taxonomy" id="337451"/>
    <lineage>
        <taxon>Eukaryota</taxon>
        <taxon>Viridiplantae</taxon>
        <taxon>Streptophyta</taxon>
        <taxon>Embryophyta</taxon>
        <taxon>Tracheophyta</taxon>
        <taxon>Spermatophyta</taxon>
        <taxon>Magnoliopsida</taxon>
        <taxon>Magnoliidae</taxon>
        <taxon>Laurales</taxon>
        <taxon>Lauraceae</taxon>
        <taxon>Cinnamomum</taxon>
    </lineage>
</organism>
<dbReference type="PANTHER" id="PTHR31087:SF60">
    <property type="entry name" value="PROTEIN LURP-ONE-RELATED 5"/>
    <property type="match status" value="1"/>
</dbReference>
<dbReference type="PANTHER" id="PTHR31087">
    <property type="match status" value="1"/>
</dbReference>
<name>A0A443N4B8_9MAGN</name>
<dbReference type="InterPro" id="IPR025659">
    <property type="entry name" value="Tubby-like_C"/>
</dbReference>
<gene>
    <name evidence="3" type="ORF">CKAN_00164100</name>
</gene>
<feature type="region of interest" description="Disordered" evidence="2">
    <location>
        <begin position="194"/>
        <end position="216"/>
    </location>
</feature>
<comment type="caution">
    <text evidence="3">The sequence shown here is derived from an EMBL/GenBank/DDBJ whole genome shotgun (WGS) entry which is preliminary data.</text>
</comment>
<comment type="similarity">
    <text evidence="1">Belongs to the LOR family.</text>
</comment>
<dbReference type="Pfam" id="PF04525">
    <property type="entry name" value="LOR"/>
    <property type="match status" value="1"/>
</dbReference>
<dbReference type="EMBL" id="QPKB01000001">
    <property type="protein sequence ID" value="RWR73367.1"/>
    <property type="molecule type" value="Genomic_DNA"/>
</dbReference>
<dbReference type="InterPro" id="IPR007612">
    <property type="entry name" value="LOR"/>
</dbReference>
<protein>
    <submittedName>
        <fullName evidence="3">LURP1-like domain-containing protein</fullName>
    </submittedName>
</protein>
<dbReference type="AlphaFoldDB" id="A0A443N4B8"/>
<evidence type="ECO:0000313" key="3">
    <source>
        <dbReference type="EMBL" id="RWR73367.1"/>
    </source>
</evidence>
<dbReference type="Gene3D" id="2.40.160.200">
    <property type="entry name" value="LURP1-related"/>
    <property type="match status" value="1"/>
</dbReference>
<dbReference type="OrthoDB" id="677463at2759"/>
<feature type="compositionally biased region" description="Low complexity" evidence="2">
    <location>
        <begin position="207"/>
        <end position="216"/>
    </location>
</feature>
<evidence type="ECO:0000313" key="4">
    <source>
        <dbReference type="Proteomes" id="UP000283530"/>
    </source>
</evidence>
<reference evidence="3 4" key="1">
    <citation type="journal article" date="2019" name="Nat. Plants">
        <title>Stout camphor tree genome fills gaps in understanding of flowering plant genome evolution.</title>
        <authorList>
            <person name="Chaw S.M."/>
            <person name="Liu Y.C."/>
            <person name="Wu Y.W."/>
            <person name="Wang H.Y."/>
            <person name="Lin C.I."/>
            <person name="Wu C.S."/>
            <person name="Ke H.M."/>
            <person name="Chang L.Y."/>
            <person name="Hsu C.Y."/>
            <person name="Yang H.T."/>
            <person name="Sudianto E."/>
            <person name="Hsu M.H."/>
            <person name="Wu K.P."/>
            <person name="Wang L.N."/>
            <person name="Leebens-Mack J.H."/>
            <person name="Tsai I.J."/>
        </authorList>
    </citation>
    <scope>NUCLEOTIDE SEQUENCE [LARGE SCALE GENOMIC DNA]</scope>
    <source>
        <strain evidence="4">cv. Chaw 1501</strain>
        <tissue evidence="3">Young leaves</tissue>
    </source>
</reference>
<dbReference type="Proteomes" id="UP000283530">
    <property type="component" value="Unassembled WGS sequence"/>
</dbReference>
<sequence length="216" mass="23665">MGGIVEECFCYEKETQLTVLKTSLFFTGDGFSVYNSKGELVFRVECYDHDARNHHQLVLMDASGKGILTVRRKRPSLHQRWEGFLGEKMDGQKPIFSVRRSSIIGRSSVTVEVYKGPDGSKEFQIEGSFSNRCCTVYNSDRETVAEIKRKVAPPANVVLGKDVFCLCLKPGFDGAFALGLVLVLDQINGRDAVDDGGGGADDEDARVVPSSSPVSS</sequence>